<organism evidence="3 4">
    <name type="scientific">Vibrio scophthalmi</name>
    <dbReference type="NCBI Taxonomy" id="45658"/>
    <lineage>
        <taxon>Bacteria</taxon>
        <taxon>Pseudomonadati</taxon>
        <taxon>Pseudomonadota</taxon>
        <taxon>Gammaproteobacteria</taxon>
        <taxon>Vibrionales</taxon>
        <taxon>Vibrionaceae</taxon>
        <taxon>Vibrio</taxon>
    </lineage>
</organism>
<accession>A0A1C7FAV5</accession>
<evidence type="ECO:0000313" key="3">
    <source>
        <dbReference type="EMBL" id="ANU36524.1"/>
    </source>
</evidence>
<dbReference type="PANTHER" id="PTHR46401:SF2">
    <property type="entry name" value="GLYCOSYLTRANSFERASE WBBK-RELATED"/>
    <property type="match status" value="1"/>
</dbReference>
<keyword evidence="1" id="KW-0808">Transferase</keyword>
<dbReference type="GO" id="GO:0016757">
    <property type="term" value="F:glycosyltransferase activity"/>
    <property type="evidence" value="ECO:0007669"/>
    <property type="project" value="InterPro"/>
</dbReference>
<dbReference type="RefSeq" id="WP_065545325.1">
    <property type="nucleotide sequence ID" value="NZ_CP016414.1"/>
</dbReference>
<name>A0A1C7FAV5_9VIBR</name>
<protein>
    <recommendedName>
        <fullName evidence="2">Glycosyl transferase family 1 domain-containing protein</fullName>
    </recommendedName>
</protein>
<evidence type="ECO:0000313" key="4">
    <source>
        <dbReference type="Proteomes" id="UP000092528"/>
    </source>
</evidence>
<dbReference type="Proteomes" id="UP000092528">
    <property type="component" value="Chromosome 1"/>
</dbReference>
<dbReference type="AlphaFoldDB" id="A0A1C7FAV5"/>
<keyword evidence="4" id="KW-1185">Reference proteome</keyword>
<dbReference type="Pfam" id="PF00534">
    <property type="entry name" value="Glycos_transf_1"/>
    <property type="match status" value="1"/>
</dbReference>
<dbReference type="STRING" id="45658.VSVS12_01775"/>
<dbReference type="InterPro" id="IPR001296">
    <property type="entry name" value="Glyco_trans_1"/>
</dbReference>
<evidence type="ECO:0000256" key="1">
    <source>
        <dbReference type="ARBA" id="ARBA00022679"/>
    </source>
</evidence>
<feature type="domain" description="Glycosyl transferase family 1" evidence="2">
    <location>
        <begin position="218"/>
        <end position="360"/>
    </location>
</feature>
<sequence length="396" mass="45020">MTMIHNVIFDPIPFKGGSKIATSEALRQCDRQQVTFTVLTVDRDFWQNSMFANQHRVNVLPLIALPWVSRQYSGLFYWLNQFYFALALLCYCIRLPKVDHVIGASGPGIDMAIYLTQLVHRFSIVQLIHGNVATSRSIGWCLTRAQQIFYLPSAHQSMVNALQCYIRHHTNIEDVDAVTLFHIKSNHFHTFVNGLAKENWPSKTMAQIPTCFWCASTLKWKGLDLFVDTLRQLHATHAVKSHICFIQPKEIMLEVSSAPIALRHTKWYQDPNNLDDIRRGCNIFISTSTKEPFGLSILESLAAGMCVIIPQDGSYWDLQLTDKVNCIKYKAGDPFALRQAILSVYADQHLLQATQQNGIQVAQRYRAHKTYSQIVAGVSGQLADNELAESAWLDYE</sequence>
<dbReference type="Gene3D" id="3.40.50.2000">
    <property type="entry name" value="Glycogen Phosphorylase B"/>
    <property type="match status" value="1"/>
</dbReference>
<dbReference type="EMBL" id="CP016414">
    <property type="protein sequence ID" value="ANU36524.1"/>
    <property type="molecule type" value="Genomic_DNA"/>
</dbReference>
<dbReference type="GO" id="GO:0009103">
    <property type="term" value="P:lipopolysaccharide biosynthetic process"/>
    <property type="evidence" value="ECO:0007669"/>
    <property type="project" value="TreeGrafter"/>
</dbReference>
<evidence type="ECO:0000259" key="2">
    <source>
        <dbReference type="Pfam" id="PF00534"/>
    </source>
</evidence>
<gene>
    <name evidence="3" type="ORF">VSVS05_01397</name>
</gene>
<proteinExistence type="predicted"/>
<dbReference type="GeneID" id="96873626"/>
<dbReference type="SUPFAM" id="SSF53756">
    <property type="entry name" value="UDP-Glycosyltransferase/glycogen phosphorylase"/>
    <property type="match status" value="1"/>
</dbReference>
<dbReference type="PANTHER" id="PTHR46401">
    <property type="entry name" value="GLYCOSYLTRANSFERASE WBBK-RELATED"/>
    <property type="match status" value="1"/>
</dbReference>
<reference evidence="3 4" key="1">
    <citation type="submission" date="2016-07" db="EMBL/GenBank/DDBJ databases">
        <title>Genome sequencing of Vibrio scophthalmi strain VS-05, an isolated from Paralichthys olivaceus.</title>
        <authorList>
            <person name="Han H.-J."/>
        </authorList>
    </citation>
    <scope>NUCLEOTIDE SEQUENCE [LARGE SCALE GENOMIC DNA]</scope>
    <source>
        <strain evidence="3 4">VS-05</strain>
    </source>
</reference>
<dbReference type="CDD" id="cd03801">
    <property type="entry name" value="GT4_PimA-like"/>
    <property type="match status" value="1"/>
</dbReference>
<dbReference type="PATRIC" id="fig|45658.7.peg.1375"/>